<evidence type="ECO:0000313" key="1">
    <source>
        <dbReference type="EMBL" id="KAI4867146.1"/>
    </source>
</evidence>
<comment type="caution">
    <text evidence="1">The sequence shown here is derived from an EMBL/GenBank/DDBJ whole genome shotgun (WGS) entry which is preliminary data.</text>
</comment>
<reference evidence="1 2" key="1">
    <citation type="journal article" date="2022" name="New Phytol.">
        <title>Ecological generalism drives hyperdiversity of secondary metabolite gene clusters in xylarialean endophytes.</title>
        <authorList>
            <person name="Franco M.E.E."/>
            <person name="Wisecaver J.H."/>
            <person name="Arnold A.E."/>
            <person name="Ju Y.M."/>
            <person name="Slot J.C."/>
            <person name="Ahrendt S."/>
            <person name="Moore L.P."/>
            <person name="Eastman K.E."/>
            <person name="Scott K."/>
            <person name="Konkel Z."/>
            <person name="Mondo S.J."/>
            <person name="Kuo A."/>
            <person name="Hayes R.D."/>
            <person name="Haridas S."/>
            <person name="Andreopoulos B."/>
            <person name="Riley R."/>
            <person name="LaButti K."/>
            <person name="Pangilinan J."/>
            <person name="Lipzen A."/>
            <person name="Amirebrahimi M."/>
            <person name="Yan J."/>
            <person name="Adam C."/>
            <person name="Keymanesh K."/>
            <person name="Ng V."/>
            <person name="Louie K."/>
            <person name="Northen T."/>
            <person name="Drula E."/>
            <person name="Henrissat B."/>
            <person name="Hsieh H.M."/>
            <person name="Youens-Clark K."/>
            <person name="Lutzoni F."/>
            <person name="Miadlikowska J."/>
            <person name="Eastwood D.C."/>
            <person name="Hamelin R.C."/>
            <person name="Grigoriev I.V."/>
            <person name="U'Ren J.M."/>
        </authorList>
    </citation>
    <scope>NUCLEOTIDE SEQUENCE [LARGE SCALE GENOMIC DNA]</scope>
    <source>
        <strain evidence="1 2">CBS 119005</strain>
    </source>
</reference>
<name>A0ACB9Z720_9PEZI</name>
<proteinExistence type="predicted"/>
<sequence length="304" mass="35095">MSRYEDDSYSRGRSGHHHHHHEHSPDYAYPADEYPISYEESRRLAEEGAAGPKLLTYPSSNLQVPDSHSRPRSLPPPVEYRRSSRGRRTEKGYDRYDDESDGSDEDRARTPVDKARKFVDNTFSNSTTGLGVGVLGALVGGLAAREAVDARTKHDGGHHRRDPDQLKRNQLIGTVVGAAVGALGANAVEKRLEVRRERDKVKQERWDRTYRPGVNNADVVEKREVVTRPRSSTGEGWKKDWDPWDQQRDHRERDYHRPRSHGREREVDLDARSWKNVEDWLYDDRNDSRPRSSGRRSAEGEYRY</sequence>
<gene>
    <name evidence="1" type="ORF">F4820DRAFT_225016</name>
</gene>
<evidence type="ECO:0000313" key="2">
    <source>
        <dbReference type="Proteomes" id="UP001497700"/>
    </source>
</evidence>
<dbReference type="EMBL" id="MU393450">
    <property type="protein sequence ID" value="KAI4867146.1"/>
    <property type="molecule type" value="Genomic_DNA"/>
</dbReference>
<protein>
    <submittedName>
        <fullName evidence="1">Uncharacterized protein</fullName>
    </submittedName>
</protein>
<organism evidence="1 2">
    <name type="scientific">Hypoxylon rubiginosum</name>
    <dbReference type="NCBI Taxonomy" id="110542"/>
    <lineage>
        <taxon>Eukaryota</taxon>
        <taxon>Fungi</taxon>
        <taxon>Dikarya</taxon>
        <taxon>Ascomycota</taxon>
        <taxon>Pezizomycotina</taxon>
        <taxon>Sordariomycetes</taxon>
        <taxon>Xylariomycetidae</taxon>
        <taxon>Xylariales</taxon>
        <taxon>Hypoxylaceae</taxon>
        <taxon>Hypoxylon</taxon>
    </lineage>
</organism>
<dbReference type="Proteomes" id="UP001497700">
    <property type="component" value="Unassembled WGS sequence"/>
</dbReference>
<accession>A0ACB9Z720</accession>
<keyword evidence="2" id="KW-1185">Reference proteome</keyword>